<protein>
    <submittedName>
        <fullName evidence="4">Uncharacterized protein</fullName>
    </submittedName>
</protein>
<keyword evidence="5" id="KW-1185">Reference proteome</keyword>
<dbReference type="GeneID" id="59287648"/>
<accession>A0A8H6L521</accession>
<dbReference type="PANTHER" id="PTHR43639:SF1">
    <property type="entry name" value="SHORT-CHAIN DEHYDROGENASE_REDUCTASE FAMILY PROTEIN"/>
    <property type="match status" value="1"/>
</dbReference>
<name>A0A8H6L521_9LECA</name>
<dbReference type="PRINTS" id="PR00081">
    <property type="entry name" value="GDHRDH"/>
</dbReference>
<keyword evidence="3" id="KW-0560">Oxidoreductase</keyword>
<evidence type="ECO:0000313" key="4">
    <source>
        <dbReference type="EMBL" id="KAF6235792.1"/>
    </source>
</evidence>
<evidence type="ECO:0000256" key="1">
    <source>
        <dbReference type="ARBA" id="ARBA00006484"/>
    </source>
</evidence>
<sequence length="257" mass="26884">MSSIAKAGRLAGKVAIVTGGGSGYGAGIATLFAEQGAKVVVADINEDGGKRTVSAMPDSMRFHKVNVAKESDWQRLVESTQSAFGSINCLVNNAGTTYRNKGCLHVTEADFDRCFNVNVKGVFFGTSAVLPRLLEQRSGGSIINIASVGATRPRPGLVWYNSSKGAVWNATKGLAAEFGPHGIRVNSICPLLGGTGLFESFSGVPDTPENRAKFLSNVPLGRLCEPSDVASACLFFASDESSFVTGVNMEVDGGRAV</sequence>
<gene>
    <name evidence="4" type="ORF">HO173_005987</name>
</gene>
<dbReference type="OrthoDB" id="5374676at2759"/>
<reference evidence="4 5" key="1">
    <citation type="journal article" date="2020" name="Genomics">
        <title>Complete, high-quality genomes from long-read metagenomic sequencing of two wolf lichen thalli reveals enigmatic genome architecture.</title>
        <authorList>
            <person name="McKenzie S.K."/>
            <person name="Walston R.F."/>
            <person name="Allen J.L."/>
        </authorList>
    </citation>
    <scope>NUCLEOTIDE SEQUENCE [LARGE SCALE GENOMIC DNA]</scope>
    <source>
        <strain evidence="4">WasteWater2</strain>
    </source>
</reference>
<dbReference type="RefSeq" id="XP_037165159.1">
    <property type="nucleotide sequence ID" value="XM_037307899.1"/>
</dbReference>
<dbReference type="NCBIfam" id="NF005559">
    <property type="entry name" value="PRK07231.1"/>
    <property type="match status" value="1"/>
</dbReference>
<dbReference type="GO" id="GO:0016491">
    <property type="term" value="F:oxidoreductase activity"/>
    <property type="evidence" value="ECO:0007669"/>
    <property type="project" value="UniProtKB-KW"/>
</dbReference>
<dbReference type="InterPro" id="IPR036291">
    <property type="entry name" value="NAD(P)-bd_dom_sf"/>
</dbReference>
<evidence type="ECO:0000256" key="2">
    <source>
        <dbReference type="ARBA" id="ARBA00022857"/>
    </source>
</evidence>
<dbReference type="EMBL" id="JACCJC010000022">
    <property type="protein sequence ID" value="KAF6235792.1"/>
    <property type="molecule type" value="Genomic_DNA"/>
</dbReference>
<evidence type="ECO:0000256" key="3">
    <source>
        <dbReference type="ARBA" id="ARBA00023002"/>
    </source>
</evidence>
<dbReference type="SUPFAM" id="SSF51735">
    <property type="entry name" value="NAD(P)-binding Rossmann-fold domains"/>
    <property type="match status" value="1"/>
</dbReference>
<dbReference type="Gene3D" id="3.40.50.720">
    <property type="entry name" value="NAD(P)-binding Rossmann-like Domain"/>
    <property type="match status" value="1"/>
</dbReference>
<dbReference type="AlphaFoldDB" id="A0A8H6L521"/>
<keyword evidence="2" id="KW-0521">NADP</keyword>
<dbReference type="Pfam" id="PF13561">
    <property type="entry name" value="adh_short_C2"/>
    <property type="match status" value="1"/>
</dbReference>
<comment type="caution">
    <text evidence="4">The sequence shown here is derived from an EMBL/GenBank/DDBJ whole genome shotgun (WGS) entry which is preliminary data.</text>
</comment>
<evidence type="ECO:0000313" key="5">
    <source>
        <dbReference type="Proteomes" id="UP000578531"/>
    </source>
</evidence>
<dbReference type="PANTHER" id="PTHR43639">
    <property type="entry name" value="OXIDOREDUCTASE, SHORT-CHAIN DEHYDROGENASE/REDUCTASE FAMILY (AFU_ORTHOLOGUE AFUA_5G02870)"/>
    <property type="match status" value="1"/>
</dbReference>
<dbReference type="InterPro" id="IPR002347">
    <property type="entry name" value="SDR_fam"/>
</dbReference>
<proteinExistence type="inferred from homology"/>
<organism evidence="4 5">
    <name type="scientific">Letharia columbiana</name>
    <dbReference type="NCBI Taxonomy" id="112416"/>
    <lineage>
        <taxon>Eukaryota</taxon>
        <taxon>Fungi</taxon>
        <taxon>Dikarya</taxon>
        <taxon>Ascomycota</taxon>
        <taxon>Pezizomycotina</taxon>
        <taxon>Lecanoromycetes</taxon>
        <taxon>OSLEUM clade</taxon>
        <taxon>Lecanoromycetidae</taxon>
        <taxon>Lecanorales</taxon>
        <taxon>Lecanorineae</taxon>
        <taxon>Parmeliaceae</taxon>
        <taxon>Letharia</taxon>
    </lineage>
</organism>
<dbReference type="FunFam" id="3.40.50.720:FF:000084">
    <property type="entry name" value="Short-chain dehydrogenase reductase"/>
    <property type="match status" value="1"/>
</dbReference>
<dbReference type="PRINTS" id="PR00080">
    <property type="entry name" value="SDRFAMILY"/>
</dbReference>
<dbReference type="Proteomes" id="UP000578531">
    <property type="component" value="Unassembled WGS sequence"/>
</dbReference>
<comment type="similarity">
    <text evidence="1">Belongs to the short-chain dehydrogenases/reductases (SDR) family.</text>
</comment>